<evidence type="ECO:0000256" key="3">
    <source>
        <dbReference type="ARBA" id="ARBA00022729"/>
    </source>
</evidence>
<comment type="subcellular location">
    <subcellularLocation>
        <location evidence="1">Periplasm</location>
    </subcellularLocation>
</comment>
<dbReference type="InterPro" id="IPR030678">
    <property type="entry name" value="Peptide/Ni-bd"/>
</dbReference>
<evidence type="ECO:0000259" key="5">
    <source>
        <dbReference type="Pfam" id="PF00496"/>
    </source>
</evidence>
<sequence>MRRRDLALLPAIGLAAPALAQSDQRPTVTVAVQKISNSNTLETPREQSNVGFRLSPLYAESLIGTNWTGDMGQVPELASAWRRVDDRTVEFDLRQGVRMHDGRTMTAEDVQFSLAGARLFGSGEGRVRGGITAGQDGLEPQPEVIATARRTFPGLERMEIVREGVVRFVNRTPDVTIEGRVAQNVGVILSRAAFEAAGNWLAWARQPVGTGPYRVVEFRPDQSLTFEAHDDYWGGRPPARRIRVLEVPEVSSRINALVSGEVDFATDIPPDQVAAVERNARFEVLGSPINNIRLIVFDQNHAVLRNPLVRRAMTHAIDRRTIVEALWAGRTEIPPGMQLEFFGDMYLRDWDNPRFDLAEARRLLREANYRGEPIPYRCLNNYYINQTATAQVMVEMWRAAGLNVQLQMMENWSQIQEPGPTRGVRDWSNTHVFSDPVGSLARAMGPGGPLQRNREWTNEEFNRLSNELESSTDRARRRVVFQRMLAIIEREDPGYMVLHTAATFVAKRRDIRWKASRGWPLDFRAGNLAFPA</sequence>
<reference evidence="6 7" key="1">
    <citation type="submission" date="2020-08" db="EMBL/GenBank/DDBJ databases">
        <title>Genomic Encyclopedia of Type Strains, Phase IV (KMG-IV): sequencing the most valuable type-strain genomes for metagenomic binning, comparative biology and taxonomic classification.</title>
        <authorList>
            <person name="Goeker M."/>
        </authorList>
    </citation>
    <scope>NUCLEOTIDE SEQUENCE [LARGE SCALE GENOMIC DNA]</scope>
    <source>
        <strain evidence="6 7">DSM 19979</strain>
    </source>
</reference>
<dbReference type="RefSeq" id="WP_184383024.1">
    <property type="nucleotide sequence ID" value="NZ_JACIDJ010000002.1"/>
</dbReference>
<evidence type="ECO:0000256" key="2">
    <source>
        <dbReference type="ARBA" id="ARBA00005695"/>
    </source>
</evidence>
<evidence type="ECO:0000313" key="7">
    <source>
        <dbReference type="Proteomes" id="UP000553193"/>
    </source>
</evidence>
<dbReference type="InterPro" id="IPR039424">
    <property type="entry name" value="SBP_5"/>
</dbReference>
<protein>
    <submittedName>
        <fullName evidence="6">Peptide/nickel transport system substrate-binding protein</fullName>
    </submittedName>
</protein>
<evidence type="ECO:0000313" key="6">
    <source>
        <dbReference type="EMBL" id="MBB3897910.1"/>
    </source>
</evidence>
<comment type="caution">
    <text evidence="6">The sequence shown here is derived from an EMBL/GenBank/DDBJ whole genome shotgun (WGS) entry which is preliminary data.</text>
</comment>
<comment type="similarity">
    <text evidence="2">Belongs to the bacterial solute-binding protein 5 family.</text>
</comment>
<dbReference type="GO" id="GO:0030288">
    <property type="term" value="C:outer membrane-bounded periplasmic space"/>
    <property type="evidence" value="ECO:0007669"/>
    <property type="project" value="UniProtKB-ARBA"/>
</dbReference>
<dbReference type="GO" id="GO:0043190">
    <property type="term" value="C:ATP-binding cassette (ABC) transporter complex"/>
    <property type="evidence" value="ECO:0007669"/>
    <property type="project" value="InterPro"/>
</dbReference>
<keyword evidence="7" id="KW-1185">Reference proteome</keyword>
<feature type="chain" id="PRO_5032295296" evidence="4">
    <location>
        <begin position="21"/>
        <end position="532"/>
    </location>
</feature>
<dbReference type="Gene3D" id="3.90.76.10">
    <property type="entry name" value="Dipeptide-binding Protein, Domain 1"/>
    <property type="match status" value="1"/>
</dbReference>
<dbReference type="Pfam" id="PF00496">
    <property type="entry name" value="SBP_bac_5"/>
    <property type="match status" value="1"/>
</dbReference>
<organism evidence="6 7">
    <name type="scientific">Roseococcus suduntuyensis</name>
    <dbReference type="NCBI Taxonomy" id="455361"/>
    <lineage>
        <taxon>Bacteria</taxon>
        <taxon>Pseudomonadati</taxon>
        <taxon>Pseudomonadota</taxon>
        <taxon>Alphaproteobacteria</taxon>
        <taxon>Acetobacterales</taxon>
        <taxon>Roseomonadaceae</taxon>
        <taxon>Roseococcus</taxon>
    </lineage>
</organism>
<evidence type="ECO:0000256" key="4">
    <source>
        <dbReference type="SAM" id="SignalP"/>
    </source>
</evidence>
<evidence type="ECO:0000256" key="1">
    <source>
        <dbReference type="ARBA" id="ARBA00004418"/>
    </source>
</evidence>
<name>A0A840AC71_9PROT</name>
<dbReference type="PANTHER" id="PTHR30290:SF38">
    <property type="entry name" value="D,D-DIPEPTIDE-BINDING PERIPLASMIC PROTEIN DDPA-RELATED"/>
    <property type="match status" value="1"/>
</dbReference>
<dbReference type="GO" id="GO:1904680">
    <property type="term" value="F:peptide transmembrane transporter activity"/>
    <property type="evidence" value="ECO:0007669"/>
    <property type="project" value="TreeGrafter"/>
</dbReference>
<dbReference type="PIRSF" id="PIRSF002741">
    <property type="entry name" value="MppA"/>
    <property type="match status" value="1"/>
</dbReference>
<feature type="domain" description="Solute-binding protein family 5" evidence="5">
    <location>
        <begin position="74"/>
        <end position="416"/>
    </location>
</feature>
<dbReference type="Proteomes" id="UP000553193">
    <property type="component" value="Unassembled WGS sequence"/>
</dbReference>
<dbReference type="GO" id="GO:0015833">
    <property type="term" value="P:peptide transport"/>
    <property type="evidence" value="ECO:0007669"/>
    <property type="project" value="TreeGrafter"/>
</dbReference>
<feature type="signal peptide" evidence="4">
    <location>
        <begin position="1"/>
        <end position="20"/>
    </location>
</feature>
<keyword evidence="3 4" id="KW-0732">Signal</keyword>
<dbReference type="PANTHER" id="PTHR30290">
    <property type="entry name" value="PERIPLASMIC BINDING COMPONENT OF ABC TRANSPORTER"/>
    <property type="match status" value="1"/>
</dbReference>
<dbReference type="Gene3D" id="3.40.190.10">
    <property type="entry name" value="Periplasmic binding protein-like II"/>
    <property type="match status" value="1"/>
</dbReference>
<dbReference type="AlphaFoldDB" id="A0A840AC71"/>
<dbReference type="Gene3D" id="3.10.105.10">
    <property type="entry name" value="Dipeptide-binding Protein, Domain 3"/>
    <property type="match status" value="1"/>
</dbReference>
<accession>A0A840AC71</accession>
<dbReference type="EMBL" id="JACIDJ010000002">
    <property type="protein sequence ID" value="MBB3897910.1"/>
    <property type="molecule type" value="Genomic_DNA"/>
</dbReference>
<dbReference type="SUPFAM" id="SSF53850">
    <property type="entry name" value="Periplasmic binding protein-like II"/>
    <property type="match status" value="1"/>
</dbReference>
<gene>
    <name evidence="6" type="ORF">GGQ83_001347</name>
</gene>
<proteinExistence type="inferred from homology"/>
<dbReference type="InterPro" id="IPR000914">
    <property type="entry name" value="SBP_5_dom"/>
</dbReference>